<sequence>MHNQNQIERGVIAKVRGEEMSTAQRLLPVAGREQPQQITSEINTLLAGRVRITFELQMYGHGRHRFWHWVGKGAVQLEQPAG</sequence>
<organism evidence="1">
    <name type="scientific">Chryseobacterium sp. B5</name>
    <dbReference type="NCBI Taxonomy" id="2050562"/>
    <lineage>
        <taxon>Bacteria</taxon>
        <taxon>Pseudomonadati</taxon>
        <taxon>Bacteroidota</taxon>
        <taxon>Flavobacteriia</taxon>
        <taxon>Flavobacteriales</taxon>
        <taxon>Weeksellaceae</taxon>
        <taxon>Chryseobacterium group</taxon>
        <taxon>Chryseobacterium</taxon>
    </lineage>
</organism>
<dbReference type="AlphaFoldDB" id="A0A2G7TB71"/>
<protein>
    <submittedName>
        <fullName evidence="1">Uncharacterized protein</fullName>
    </submittedName>
</protein>
<comment type="caution">
    <text evidence="1">The sequence shown here is derived from an EMBL/GenBank/DDBJ whole genome shotgun (WGS) entry which is preliminary data.</text>
</comment>
<reference evidence="1" key="1">
    <citation type="submission" date="2017-10" db="EMBL/GenBank/DDBJ databases">
        <title>Chryseobacterium sp. B5 is a hydrocarbonoclastic and plant growth promoting bacterium.</title>
        <authorList>
            <person name="Thijs S."/>
            <person name="Gkorezis P."/>
            <person name="Van Hamme J."/>
        </authorList>
    </citation>
    <scope>NUCLEOTIDE SEQUENCE</scope>
    <source>
        <strain evidence="1">B5</strain>
    </source>
</reference>
<evidence type="ECO:0000313" key="1">
    <source>
        <dbReference type="EMBL" id="PII37162.1"/>
    </source>
</evidence>
<name>A0A2G7TB71_9FLAO</name>
<proteinExistence type="predicted"/>
<gene>
    <name evidence="1" type="ORF">CTI11_02120</name>
</gene>
<dbReference type="EMBL" id="PEKC01000005">
    <property type="protein sequence ID" value="PII37162.1"/>
    <property type="molecule type" value="Genomic_DNA"/>
</dbReference>
<accession>A0A2G7TB71</accession>